<protein>
    <submittedName>
        <fullName evidence="2">STAS-like domain-containing protein</fullName>
    </submittedName>
</protein>
<keyword evidence="3" id="KW-1185">Reference proteome</keyword>
<dbReference type="RefSeq" id="WP_241551314.1">
    <property type="nucleotide sequence ID" value="NZ_JANCNS010000002.1"/>
</dbReference>
<sequence length="118" mass="13338">MSVEVLIKDLIKTNFAVSTDDGNQVFDIVNKNLSKKESIILDFKGISLMTTAFLNAAIGQLYSNKDFSSEFLNSNLKLQNVPEQDKALFGMVVKRAKEYFANKESFERNTNDSMYGHN</sequence>
<accession>A0A9X2KYQ5</accession>
<name>A0A9X2KYQ5_9FLAO</name>
<dbReference type="EMBL" id="JANCNS010000002">
    <property type="protein sequence ID" value="MCP9200551.1"/>
    <property type="molecule type" value="Genomic_DNA"/>
</dbReference>
<dbReference type="Pfam" id="PF14213">
    <property type="entry name" value="DUF4325"/>
    <property type="match status" value="1"/>
</dbReference>
<organism evidence="2 3">
    <name type="scientific">Christiangramia oceanisediminis</name>
    <dbReference type="NCBI Taxonomy" id="2920386"/>
    <lineage>
        <taxon>Bacteria</taxon>
        <taxon>Pseudomonadati</taxon>
        <taxon>Bacteroidota</taxon>
        <taxon>Flavobacteriia</taxon>
        <taxon>Flavobacteriales</taxon>
        <taxon>Flavobacteriaceae</taxon>
        <taxon>Christiangramia</taxon>
    </lineage>
</organism>
<evidence type="ECO:0000259" key="1">
    <source>
        <dbReference type="Pfam" id="PF14213"/>
    </source>
</evidence>
<dbReference type="AlphaFoldDB" id="A0A9X2KYQ5"/>
<comment type="caution">
    <text evidence="2">The sequence shown here is derived from an EMBL/GenBank/DDBJ whole genome shotgun (WGS) entry which is preliminary data.</text>
</comment>
<proteinExistence type="predicted"/>
<gene>
    <name evidence="2" type="ORF">MKO06_11570</name>
</gene>
<evidence type="ECO:0000313" key="3">
    <source>
        <dbReference type="Proteomes" id="UP001155280"/>
    </source>
</evidence>
<dbReference type="Proteomes" id="UP001155280">
    <property type="component" value="Unassembled WGS sequence"/>
</dbReference>
<evidence type="ECO:0000313" key="2">
    <source>
        <dbReference type="EMBL" id="MCP9200551.1"/>
    </source>
</evidence>
<dbReference type="InterPro" id="IPR025474">
    <property type="entry name" value="DUF4325"/>
</dbReference>
<reference evidence="2" key="1">
    <citation type="submission" date="2022-07" db="EMBL/GenBank/DDBJ databases">
        <title>Gramela sediminis sp. nov., isolated from deep-sea sediment of the Indian Ocean.</title>
        <authorList>
            <person name="Shi H."/>
        </authorList>
    </citation>
    <scope>NUCLEOTIDE SEQUENCE</scope>
    <source>
        <strain evidence="2">GC03-9</strain>
    </source>
</reference>
<feature type="domain" description="DUF4325" evidence="1">
    <location>
        <begin position="21"/>
        <end position="85"/>
    </location>
</feature>